<gene>
    <name evidence="3" type="ORF">PIB30_112515</name>
</gene>
<feature type="domain" description="Plastocyanin-like" evidence="2">
    <location>
        <begin position="2"/>
        <end position="86"/>
    </location>
</feature>
<dbReference type="SUPFAM" id="SSF49503">
    <property type="entry name" value="Cupredoxins"/>
    <property type="match status" value="1"/>
</dbReference>
<comment type="caution">
    <text evidence="3">The sequence shown here is derived from an EMBL/GenBank/DDBJ whole genome shotgun (WGS) entry which is preliminary data.</text>
</comment>
<protein>
    <recommendedName>
        <fullName evidence="2">Plastocyanin-like domain-containing protein</fullName>
    </recommendedName>
</protein>
<proteinExistence type="predicted"/>
<evidence type="ECO:0000256" key="1">
    <source>
        <dbReference type="SAM" id="MobiDB-lite"/>
    </source>
</evidence>
<feature type="non-terminal residue" evidence="3">
    <location>
        <position position="111"/>
    </location>
</feature>
<dbReference type="InterPro" id="IPR001117">
    <property type="entry name" value="Cu-oxidase_2nd"/>
</dbReference>
<sequence>MINAAMQDLLFFAIANHQLTVVGTDGSYVKPLKVEYITISPGQTMDVLLHANQPLDRYYMAAKAYSSALNVVYDNTTTTAILEYKKGNYIPSSSRTPHMPSLPSFNDTNSS</sequence>
<evidence type="ECO:0000259" key="2">
    <source>
        <dbReference type="Pfam" id="PF00394"/>
    </source>
</evidence>
<dbReference type="Pfam" id="PF00394">
    <property type="entry name" value="Cu-oxidase"/>
    <property type="match status" value="1"/>
</dbReference>
<evidence type="ECO:0000313" key="4">
    <source>
        <dbReference type="Proteomes" id="UP001341840"/>
    </source>
</evidence>
<reference evidence="3 4" key="1">
    <citation type="journal article" date="2023" name="Plants (Basel)">
        <title>Bridging the Gap: Combining Genomics and Transcriptomics Approaches to Understand Stylosanthes scabra, an Orphan Legume from the Brazilian Caatinga.</title>
        <authorList>
            <person name="Ferreira-Neto J.R.C."/>
            <person name="da Silva M.D."/>
            <person name="Binneck E."/>
            <person name="de Melo N.F."/>
            <person name="da Silva R.H."/>
            <person name="de Melo A.L.T.M."/>
            <person name="Pandolfi V."/>
            <person name="Bustamante F.O."/>
            <person name="Brasileiro-Vidal A.C."/>
            <person name="Benko-Iseppon A.M."/>
        </authorList>
    </citation>
    <scope>NUCLEOTIDE SEQUENCE [LARGE SCALE GENOMIC DNA]</scope>
    <source>
        <tissue evidence="3">Leaves</tissue>
    </source>
</reference>
<dbReference type="EMBL" id="JASCZI010219585">
    <property type="protein sequence ID" value="MED6203120.1"/>
    <property type="molecule type" value="Genomic_DNA"/>
</dbReference>
<organism evidence="3 4">
    <name type="scientific">Stylosanthes scabra</name>
    <dbReference type="NCBI Taxonomy" id="79078"/>
    <lineage>
        <taxon>Eukaryota</taxon>
        <taxon>Viridiplantae</taxon>
        <taxon>Streptophyta</taxon>
        <taxon>Embryophyta</taxon>
        <taxon>Tracheophyta</taxon>
        <taxon>Spermatophyta</taxon>
        <taxon>Magnoliopsida</taxon>
        <taxon>eudicotyledons</taxon>
        <taxon>Gunneridae</taxon>
        <taxon>Pentapetalae</taxon>
        <taxon>rosids</taxon>
        <taxon>fabids</taxon>
        <taxon>Fabales</taxon>
        <taxon>Fabaceae</taxon>
        <taxon>Papilionoideae</taxon>
        <taxon>50 kb inversion clade</taxon>
        <taxon>dalbergioids sensu lato</taxon>
        <taxon>Dalbergieae</taxon>
        <taxon>Pterocarpus clade</taxon>
        <taxon>Stylosanthes</taxon>
    </lineage>
</organism>
<feature type="region of interest" description="Disordered" evidence="1">
    <location>
        <begin position="89"/>
        <end position="111"/>
    </location>
</feature>
<dbReference type="PANTHER" id="PTHR11709">
    <property type="entry name" value="MULTI-COPPER OXIDASE"/>
    <property type="match status" value="1"/>
</dbReference>
<evidence type="ECO:0000313" key="3">
    <source>
        <dbReference type="EMBL" id="MED6203120.1"/>
    </source>
</evidence>
<keyword evidence="4" id="KW-1185">Reference proteome</keyword>
<dbReference type="Gene3D" id="2.60.40.420">
    <property type="entry name" value="Cupredoxins - blue copper proteins"/>
    <property type="match status" value="1"/>
</dbReference>
<dbReference type="InterPro" id="IPR008972">
    <property type="entry name" value="Cupredoxin"/>
</dbReference>
<name>A0ABU6Y1D5_9FABA</name>
<accession>A0ABU6Y1D5</accession>
<dbReference type="InterPro" id="IPR045087">
    <property type="entry name" value="Cu-oxidase_fam"/>
</dbReference>
<dbReference type="PANTHER" id="PTHR11709:SF443">
    <property type="entry name" value="LACCASE-15"/>
    <property type="match status" value="1"/>
</dbReference>
<dbReference type="Proteomes" id="UP001341840">
    <property type="component" value="Unassembled WGS sequence"/>
</dbReference>